<accession>A0A916QG65</accession>
<keyword evidence="1" id="KW-0472">Membrane</keyword>
<dbReference type="RefSeq" id="WP_212780399.1">
    <property type="nucleotide sequence ID" value="NZ_BMAY01000003.1"/>
</dbReference>
<evidence type="ECO:0000313" key="3">
    <source>
        <dbReference type="Proteomes" id="UP000677218"/>
    </source>
</evidence>
<keyword evidence="1" id="KW-1133">Transmembrane helix</keyword>
<dbReference type="Proteomes" id="UP000677218">
    <property type="component" value="Unassembled WGS sequence"/>
</dbReference>
<dbReference type="EMBL" id="BMAY01000003">
    <property type="protein sequence ID" value="GFZ26705.1"/>
    <property type="molecule type" value="Genomic_DNA"/>
</dbReference>
<organism evidence="2 3">
    <name type="scientific">Lactobacillus corticis</name>
    <dbReference type="NCBI Taxonomy" id="2201249"/>
    <lineage>
        <taxon>Bacteria</taxon>
        <taxon>Bacillati</taxon>
        <taxon>Bacillota</taxon>
        <taxon>Bacilli</taxon>
        <taxon>Lactobacillales</taxon>
        <taxon>Lactobacillaceae</taxon>
        <taxon>Lactobacillus</taxon>
    </lineage>
</organism>
<evidence type="ECO:0000313" key="2">
    <source>
        <dbReference type="EMBL" id="GFZ26705.1"/>
    </source>
</evidence>
<comment type="caution">
    <text evidence="2">The sequence shown here is derived from an EMBL/GenBank/DDBJ whole genome shotgun (WGS) entry which is preliminary data.</text>
</comment>
<feature type="transmembrane region" description="Helical" evidence="1">
    <location>
        <begin position="102"/>
        <end position="124"/>
    </location>
</feature>
<protein>
    <submittedName>
        <fullName evidence="2">Uncharacterized protein</fullName>
    </submittedName>
</protein>
<proteinExistence type="predicted"/>
<feature type="transmembrane region" description="Helical" evidence="1">
    <location>
        <begin position="35"/>
        <end position="60"/>
    </location>
</feature>
<keyword evidence="3" id="KW-1185">Reference proteome</keyword>
<dbReference type="AlphaFoldDB" id="A0A916QG65"/>
<evidence type="ECO:0000256" key="1">
    <source>
        <dbReference type="SAM" id="Phobius"/>
    </source>
</evidence>
<reference evidence="2" key="1">
    <citation type="submission" date="2020-08" db="EMBL/GenBank/DDBJ databases">
        <title>Taxonomic study for Lactobacillus species isolated from hardwood bark.</title>
        <authorList>
            <person name="Tohno M."/>
            <person name="Tanizawa Y."/>
        </authorList>
    </citation>
    <scope>NUCLEOTIDE SEQUENCE</scope>
    <source>
        <strain evidence="2">B40</strain>
    </source>
</reference>
<keyword evidence="1" id="KW-0812">Transmembrane</keyword>
<gene>
    <name evidence="2" type="ORF">LCB40_05850</name>
</gene>
<feature type="transmembrane region" description="Helical" evidence="1">
    <location>
        <begin position="144"/>
        <end position="168"/>
    </location>
</feature>
<sequence>MTWFEIVRIVALGLFLLILFALVKVENKRVFVKALLLLLIMIVVSTLCVVLLYLIDILTFGVTLNLKLGGQFLWLALILILAGIILYYFLRFLDRLHEIQIATLTVIEYYIQWTLIYVTVYQVAFSELGSDAIKKITKINASNLLDPSILVLFILPALISSWIAVVLLKNHKKAL</sequence>
<name>A0A916QG65_9LACO</name>
<feature type="transmembrane region" description="Helical" evidence="1">
    <location>
        <begin position="72"/>
        <end position="90"/>
    </location>
</feature>
<feature type="transmembrane region" description="Helical" evidence="1">
    <location>
        <begin position="6"/>
        <end position="23"/>
    </location>
</feature>